<reference evidence="13 14" key="1">
    <citation type="journal article" date="2013" name="Genome Announc.">
        <title>Draft genome sequence of MKD8, a conjugal recipient Mycobacterium smegmatis strain.</title>
        <authorList>
            <person name="Gray T.A."/>
            <person name="Palumbo M.J."/>
            <person name="Derbyshire K.M."/>
        </authorList>
    </citation>
    <scope>NUCLEOTIDE SEQUENCE [LARGE SCALE GENOMIC DNA]</scope>
    <source>
        <strain evidence="13 14">MKD8</strain>
    </source>
</reference>
<dbReference type="FunFam" id="3.40.50.720:FF:000039">
    <property type="entry name" value="Alcohol dehydrogenase AdhP"/>
    <property type="match status" value="1"/>
</dbReference>
<accession>A0A2U9PU68</accession>
<evidence type="ECO:0000313" key="14">
    <source>
        <dbReference type="Proteomes" id="UP000011200"/>
    </source>
</evidence>
<comment type="similarity">
    <text evidence="2 11">Belongs to the zinc-containing alcohol dehydrogenase family.</text>
</comment>
<comment type="catalytic activity">
    <reaction evidence="9">
        <text>a secondary alcohol + NAD(+) = a ketone + NADH + H(+)</text>
        <dbReference type="Rhea" id="RHEA:10740"/>
        <dbReference type="ChEBI" id="CHEBI:15378"/>
        <dbReference type="ChEBI" id="CHEBI:17087"/>
        <dbReference type="ChEBI" id="CHEBI:35681"/>
        <dbReference type="ChEBI" id="CHEBI:57540"/>
        <dbReference type="ChEBI" id="CHEBI:57945"/>
        <dbReference type="EC" id="1.1.1.1"/>
    </reaction>
</comment>
<dbReference type="Proteomes" id="UP000011200">
    <property type="component" value="Chromosome"/>
</dbReference>
<evidence type="ECO:0000256" key="3">
    <source>
        <dbReference type="ARBA" id="ARBA00013190"/>
    </source>
</evidence>
<dbReference type="PANTHER" id="PTHR42940:SF7">
    <property type="entry name" value="ALCOHOL DEHYDROGENASE-LIKE N-TERMINAL DOMAIN-CONTAINING PROTEIN"/>
    <property type="match status" value="1"/>
</dbReference>
<evidence type="ECO:0000256" key="2">
    <source>
        <dbReference type="ARBA" id="ARBA00008072"/>
    </source>
</evidence>
<proteinExistence type="inferred from homology"/>
<dbReference type="PANTHER" id="PTHR42940">
    <property type="entry name" value="ALCOHOL DEHYDROGENASE 1-RELATED"/>
    <property type="match status" value="1"/>
</dbReference>
<evidence type="ECO:0000256" key="1">
    <source>
        <dbReference type="ARBA" id="ARBA00001947"/>
    </source>
</evidence>
<dbReference type="SMART" id="SM00829">
    <property type="entry name" value="PKS_ER"/>
    <property type="match status" value="1"/>
</dbReference>
<keyword evidence="8" id="KW-0520">NAD</keyword>
<protein>
    <recommendedName>
        <fullName evidence="4">Alcohol dehydrogenase</fullName>
        <ecNumber evidence="3">1.1.1.1</ecNumber>
    </recommendedName>
</protein>
<evidence type="ECO:0000256" key="7">
    <source>
        <dbReference type="ARBA" id="ARBA00023002"/>
    </source>
</evidence>
<evidence type="ECO:0000256" key="9">
    <source>
        <dbReference type="ARBA" id="ARBA00049164"/>
    </source>
</evidence>
<dbReference type="PROSITE" id="PS00059">
    <property type="entry name" value="ADH_ZINC"/>
    <property type="match status" value="1"/>
</dbReference>
<dbReference type="SUPFAM" id="SSF51735">
    <property type="entry name" value="NAD(P)-binding Rossmann-fold domains"/>
    <property type="match status" value="1"/>
</dbReference>
<evidence type="ECO:0000256" key="5">
    <source>
        <dbReference type="ARBA" id="ARBA00022723"/>
    </source>
</evidence>
<dbReference type="InterPro" id="IPR013149">
    <property type="entry name" value="ADH-like_C"/>
</dbReference>
<dbReference type="InterPro" id="IPR020843">
    <property type="entry name" value="ER"/>
</dbReference>
<dbReference type="GO" id="GO:0004022">
    <property type="term" value="F:alcohol dehydrogenase (NAD+) activity"/>
    <property type="evidence" value="ECO:0007669"/>
    <property type="project" value="UniProtKB-EC"/>
</dbReference>
<dbReference type="InterPro" id="IPR011032">
    <property type="entry name" value="GroES-like_sf"/>
</dbReference>
<dbReference type="EMBL" id="CP027541">
    <property type="protein sequence ID" value="AWT55321.1"/>
    <property type="molecule type" value="Genomic_DNA"/>
</dbReference>
<dbReference type="SUPFAM" id="SSF50129">
    <property type="entry name" value="GroES-like"/>
    <property type="match status" value="1"/>
</dbReference>
<evidence type="ECO:0000256" key="6">
    <source>
        <dbReference type="ARBA" id="ARBA00022833"/>
    </source>
</evidence>
<dbReference type="AlphaFoldDB" id="A0A2U9PU68"/>
<comment type="cofactor">
    <cofactor evidence="1 11">
        <name>Zn(2+)</name>
        <dbReference type="ChEBI" id="CHEBI:29105"/>
    </cofactor>
</comment>
<dbReference type="Pfam" id="PF00107">
    <property type="entry name" value="ADH_zinc_N"/>
    <property type="match status" value="1"/>
</dbReference>
<evidence type="ECO:0000259" key="12">
    <source>
        <dbReference type="SMART" id="SM00829"/>
    </source>
</evidence>
<keyword evidence="5 11" id="KW-0479">Metal-binding</keyword>
<dbReference type="EC" id="1.1.1.1" evidence="3"/>
<evidence type="ECO:0000256" key="10">
    <source>
        <dbReference type="ARBA" id="ARBA00049243"/>
    </source>
</evidence>
<dbReference type="GO" id="GO:0008270">
    <property type="term" value="F:zinc ion binding"/>
    <property type="evidence" value="ECO:0007669"/>
    <property type="project" value="InterPro"/>
</dbReference>
<sequence>MTYGAQAFAVSTLKSMPTYRAWQVTGERNFELVEREIVAPDHDRVRVRVHACGVCHSDVLAVEGQRPEPAQPVVPGHEIVGVIDAVGDGVRGWAPGDRVGLGFLGGQCNSCEFCRRGDFVNCTDQPTPGTSEDGGYAEIVYARATGLVRVPDGLPADTAAPLLCAGVTTFNALRGISAAPGALVGIQGLGGLGHLGVQYAHQLGYRVAAIARGPEKAELAKALGADIYIDSAAEDPGAALTALGGAAAIVATAASGSSMSPLVAGLRPRGQLVVVGAAPDPIAVNTAELIFGGRSVTGSLTGSAIENEDNLTFSLANGITPMLEMVPFEQAPQAYERMMSGQARFRVVLEIGTSS</sequence>
<dbReference type="GO" id="GO:0005737">
    <property type="term" value="C:cytoplasm"/>
    <property type="evidence" value="ECO:0007669"/>
    <property type="project" value="TreeGrafter"/>
</dbReference>
<dbReference type="InterPro" id="IPR013154">
    <property type="entry name" value="ADH-like_N"/>
</dbReference>
<organism evidence="13 14">
    <name type="scientific">Mycolicibacterium smegmatis (strain MKD8)</name>
    <name type="common">Mycobacterium smegmatis</name>
    <dbReference type="NCBI Taxonomy" id="1214915"/>
    <lineage>
        <taxon>Bacteria</taxon>
        <taxon>Bacillati</taxon>
        <taxon>Actinomycetota</taxon>
        <taxon>Actinomycetes</taxon>
        <taxon>Mycobacteriales</taxon>
        <taxon>Mycobacteriaceae</taxon>
        <taxon>Mycolicibacterium</taxon>
    </lineage>
</organism>
<dbReference type="Gene3D" id="3.90.180.10">
    <property type="entry name" value="Medium-chain alcohol dehydrogenases, catalytic domain"/>
    <property type="match status" value="1"/>
</dbReference>
<evidence type="ECO:0000256" key="11">
    <source>
        <dbReference type="RuleBase" id="RU361277"/>
    </source>
</evidence>
<dbReference type="InterPro" id="IPR002328">
    <property type="entry name" value="ADH_Zn_CS"/>
</dbReference>
<reference evidence="14" key="2">
    <citation type="submission" date="2018-03" db="EMBL/GenBank/DDBJ databases">
        <authorList>
            <person name="Derbyshire K."/>
            <person name="Gray T.A."/>
            <person name="Champion M."/>
        </authorList>
    </citation>
    <scope>NUCLEOTIDE SEQUENCE [LARGE SCALE GENOMIC DNA]</scope>
    <source>
        <strain evidence="14">MKD8</strain>
    </source>
</reference>
<name>A0A2U9PU68_MYCSE</name>
<comment type="catalytic activity">
    <reaction evidence="10">
        <text>a primary alcohol + NAD(+) = an aldehyde + NADH + H(+)</text>
        <dbReference type="Rhea" id="RHEA:10736"/>
        <dbReference type="ChEBI" id="CHEBI:15378"/>
        <dbReference type="ChEBI" id="CHEBI:15734"/>
        <dbReference type="ChEBI" id="CHEBI:17478"/>
        <dbReference type="ChEBI" id="CHEBI:57540"/>
        <dbReference type="ChEBI" id="CHEBI:57945"/>
        <dbReference type="EC" id="1.1.1.1"/>
    </reaction>
</comment>
<evidence type="ECO:0000256" key="8">
    <source>
        <dbReference type="ARBA" id="ARBA00023027"/>
    </source>
</evidence>
<dbReference type="Pfam" id="PF08240">
    <property type="entry name" value="ADH_N"/>
    <property type="match status" value="1"/>
</dbReference>
<dbReference type="Gene3D" id="3.40.50.720">
    <property type="entry name" value="NAD(P)-binding Rossmann-like Domain"/>
    <property type="match status" value="1"/>
</dbReference>
<dbReference type="InterPro" id="IPR036291">
    <property type="entry name" value="NAD(P)-bd_dom_sf"/>
</dbReference>
<feature type="domain" description="Enoyl reductase (ER)" evidence="12">
    <location>
        <begin position="26"/>
        <end position="349"/>
    </location>
</feature>
<keyword evidence="6 11" id="KW-0862">Zinc</keyword>
<keyword evidence="7" id="KW-0560">Oxidoreductase</keyword>
<gene>
    <name evidence="13" type="ORF">D806_043590</name>
</gene>
<evidence type="ECO:0000256" key="4">
    <source>
        <dbReference type="ARBA" id="ARBA00016352"/>
    </source>
</evidence>
<evidence type="ECO:0000313" key="13">
    <source>
        <dbReference type="EMBL" id="AWT55321.1"/>
    </source>
</evidence>